<evidence type="ECO:0000256" key="1">
    <source>
        <dbReference type="SAM" id="MobiDB-lite"/>
    </source>
</evidence>
<name>A0AAD9V2I7_ACRCE</name>
<reference evidence="3" key="1">
    <citation type="journal article" date="2023" name="G3 (Bethesda)">
        <title>Whole genome assembly and annotation of the endangered Caribbean coral Acropora cervicornis.</title>
        <authorList>
            <person name="Selwyn J.D."/>
            <person name="Vollmer S.V."/>
        </authorList>
    </citation>
    <scope>NUCLEOTIDE SEQUENCE</scope>
    <source>
        <strain evidence="3">K2</strain>
    </source>
</reference>
<organism evidence="3 4">
    <name type="scientific">Acropora cervicornis</name>
    <name type="common">Staghorn coral</name>
    <dbReference type="NCBI Taxonomy" id="6130"/>
    <lineage>
        <taxon>Eukaryota</taxon>
        <taxon>Metazoa</taxon>
        <taxon>Cnidaria</taxon>
        <taxon>Anthozoa</taxon>
        <taxon>Hexacorallia</taxon>
        <taxon>Scleractinia</taxon>
        <taxon>Astrocoeniina</taxon>
        <taxon>Acroporidae</taxon>
        <taxon>Acropora</taxon>
    </lineage>
</organism>
<evidence type="ECO:0000313" key="3">
    <source>
        <dbReference type="EMBL" id="KAK2558782.1"/>
    </source>
</evidence>
<dbReference type="EMBL" id="JARQWQ010000043">
    <property type="protein sequence ID" value="KAK2558782.1"/>
    <property type="molecule type" value="Genomic_DNA"/>
</dbReference>
<dbReference type="InterPro" id="IPR036397">
    <property type="entry name" value="RNaseH_sf"/>
</dbReference>
<feature type="region of interest" description="Disordered" evidence="1">
    <location>
        <begin position="250"/>
        <end position="279"/>
    </location>
</feature>
<feature type="domain" description="DUF5641" evidence="2">
    <location>
        <begin position="120"/>
        <end position="214"/>
    </location>
</feature>
<dbReference type="Proteomes" id="UP001249851">
    <property type="component" value="Unassembled WGS sequence"/>
</dbReference>
<proteinExistence type="predicted"/>
<evidence type="ECO:0000313" key="4">
    <source>
        <dbReference type="Proteomes" id="UP001249851"/>
    </source>
</evidence>
<reference evidence="3" key="2">
    <citation type="journal article" date="2023" name="Science">
        <title>Genomic signatures of disease resistance in endangered staghorn corals.</title>
        <authorList>
            <person name="Vollmer S.V."/>
            <person name="Selwyn J.D."/>
            <person name="Despard B.A."/>
            <person name="Roesel C.L."/>
        </authorList>
    </citation>
    <scope>NUCLEOTIDE SEQUENCE</scope>
    <source>
        <strain evidence="3">K2</strain>
    </source>
</reference>
<dbReference type="Pfam" id="PF18701">
    <property type="entry name" value="DUF5641"/>
    <property type="match status" value="1"/>
</dbReference>
<dbReference type="SUPFAM" id="SSF53098">
    <property type="entry name" value="Ribonuclease H-like"/>
    <property type="match status" value="1"/>
</dbReference>
<keyword evidence="4" id="KW-1185">Reference proteome</keyword>
<dbReference type="Gene3D" id="3.30.420.10">
    <property type="entry name" value="Ribonuclease H-like superfamily/Ribonuclease H"/>
    <property type="match status" value="1"/>
</dbReference>
<feature type="compositionally biased region" description="Basic and acidic residues" evidence="1">
    <location>
        <begin position="266"/>
        <end position="279"/>
    </location>
</feature>
<dbReference type="PANTHER" id="PTHR47331">
    <property type="entry name" value="PHD-TYPE DOMAIN-CONTAINING PROTEIN"/>
    <property type="match status" value="1"/>
</dbReference>
<dbReference type="GO" id="GO:0003676">
    <property type="term" value="F:nucleic acid binding"/>
    <property type="evidence" value="ECO:0007669"/>
    <property type="project" value="InterPro"/>
</dbReference>
<evidence type="ECO:0000259" key="2">
    <source>
        <dbReference type="Pfam" id="PF18701"/>
    </source>
</evidence>
<sequence length="279" mass="32013">MNRRGVPQLCISDHGTNFVAAAKWFVVERGPWGGAAWERLVGVVKGLLRRSLGQAVLSWEGLVTALTEVEKVINRRPITYLWESSEPGDGVPIPLCPEQFLLPSRTDGKEEERELNVSKEFQQRKKWLSSMNDLWKKEYLHQVLGSQGEVWTTQPNPLREKEVVLVVDDREKRLNWMMGVVQKLITGRDGRCREAVVQVKSGLLRRPIRKLYKLEICAETDNLPRITSSPESSVYDDGMQNRTVELMDREEEAAEGEVPPPRRTRSGREVVCPHRFRDE</sequence>
<protein>
    <recommendedName>
        <fullName evidence="2">DUF5641 domain-containing protein</fullName>
    </recommendedName>
</protein>
<gene>
    <name evidence="3" type="ORF">P5673_018996</name>
</gene>
<dbReference type="AlphaFoldDB" id="A0AAD9V2I7"/>
<accession>A0AAD9V2I7</accession>
<dbReference type="InterPro" id="IPR040676">
    <property type="entry name" value="DUF5641"/>
</dbReference>
<comment type="caution">
    <text evidence="3">The sequence shown here is derived from an EMBL/GenBank/DDBJ whole genome shotgun (WGS) entry which is preliminary data.</text>
</comment>
<dbReference type="PANTHER" id="PTHR47331:SF2">
    <property type="match status" value="1"/>
</dbReference>
<dbReference type="InterPro" id="IPR012337">
    <property type="entry name" value="RNaseH-like_sf"/>
</dbReference>